<dbReference type="EMBL" id="CP020452">
    <property type="protein sequence ID" value="AVI44867.1"/>
    <property type="molecule type" value="Genomic_DNA"/>
</dbReference>
<reference evidence="2" key="1">
    <citation type="submission" date="2017-03" db="EMBL/GenBank/DDBJ databases">
        <title>FDA dAtabase for Regulatory Grade micrObial Sequences (FDA-ARGOS): Supporting development and validation of Infectious Disease Dx tests.</title>
        <authorList>
            <person name="Campos J."/>
            <person name="Goldberg B."/>
            <person name="Tallon L."/>
            <person name="Sadzewicz L."/>
            <person name="Sengamalay N."/>
            <person name="Ott S."/>
            <person name="Godinez A."/>
            <person name="Nagaraj S."/>
            <person name="Vyas G."/>
            <person name="Aluvathingal J."/>
            <person name="Nadendla S."/>
            <person name="Geyer C."/>
            <person name="Nandy P."/>
            <person name="Hobson J."/>
            <person name="Sichtig H."/>
        </authorList>
    </citation>
    <scope>NUCLEOTIDE SEQUENCE [LARGE SCALE GENOMIC DNA]</scope>
    <source>
        <strain evidence="2">FDAARGOS_260</strain>
    </source>
</reference>
<evidence type="ECO:0000313" key="2">
    <source>
        <dbReference type="Proteomes" id="UP000191272"/>
    </source>
</evidence>
<evidence type="ECO:0000313" key="1">
    <source>
        <dbReference type="EMBL" id="AVI44867.1"/>
    </source>
</evidence>
<organism evidence="1 2">
    <name type="scientific">Neisseria mucosa</name>
    <dbReference type="NCBI Taxonomy" id="488"/>
    <lineage>
        <taxon>Bacteria</taxon>
        <taxon>Pseudomonadati</taxon>
        <taxon>Pseudomonadota</taxon>
        <taxon>Betaproteobacteria</taxon>
        <taxon>Neisseriales</taxon>
        <taxon>Neisseriaceae</taxon>
        <taxon>Neisseria</taxon>
    </lineage>
</organism>
<accession>A0ABM6T4A8</accession>
<name>A0ABM6T4A8_NEIMU</name>
<sequence>MFVSIFIFVKRGRLKTSKAGFAKTSEAGFAKTSEAGFIKTDSDFRRPFGIIVWTKLRQRRQTLRRRRNLFAS</sequence>
<proteinExistence type="predicted"/>
<gene>
    <name evidence="1" type="ORF">A6J88_14110</name>
</gene>
<keyword evidence="2" id="KW-1185">Reference proteome</keyword>
<protein>
    <submittedName>
        <fullName evidence="1">Uncharacterized protein</fullName>
    </submittedName>
</protein>
<dbReference type="Proteomes" id="UP000191272">
    <property type="component" value="Chromosome"/>
</dbReference>